<name>A0A5C4TKI9_FRUSA</name>
<dbReference type="AlphaFoldDB" id="A0A5C4TKI9"/>
<dbReference type="EMBL" id="QFCR01000010">
    <property type="protein sequence ID" value="TNK90397.1"/>
    <property type="molecule type" value="Genomic_DNA"/>
</dbReference>
<comment type="caution">
    <text evidence="2">The sequence shown here is derived from an EMBL/GenBank/DDBJ whole genome shotgun (WGS) entry which is preliminary data.</text>
</comment>
<sequence length="224" mass="26678">MIFMTKSKIWQIRLFFLIWLVFIKLFIKDSIFGFLLLNTFLGYIPIEVSFHIGDKPKQNIIVFWLLTLIWLMFYPNAPYILTDLLHLSWLHPNGLNGLLKLDSHIWFLYTSLLISALTCAFIGFWGMINVAKAINKRLHLENRFTDFIMTSLLIFLSSVGLYIGRFLRVHTVYLLANPKFYFKLFLNMWNQQMVIFVILMTIIQLIIYWIYTIIATNNYKKVEK</sequence>
<dbReference type="Proteomes" id="UP000313312">
    <property type="component" value="Unassembled WGS sequence"/>
</dbReference>
<evidence type="ECO:0000313" key="2">
    <source>
        <dbReference type="EMBL" id="TNK90397.1"/>
    </source>
</evidence>
<organism evidence="2 3">
    <name type="scientific">Fructilactobacillus sanfranciscensis</name>
    <name type="common">Lactobacillus sanfranciscensis</name>
    <dbReference type="NCBI Taxonomy" id="1625"/>
    <lineage>
        <taxon>Bacteria</taxon>
        <taxon>Bacillati</taxon>
        <taxon>Bacillota</taxon>
        <taxon>Bacilli</taxon>
        <taxon>Lactobacillales</taxon>
        <taxon>Lactobacillaceae</taxon>
        <taxon>Fructilactobacillus</taxon>
    </lineage>
</organism>
<feature type="transmembrane region" description="Helical" evidence="1">
    <location>
        <begin position="193"/>
        <end position="214"/>
    </location>
</feature>
<feature type="transmembrane region" description="Helical" evidence="1">
    <location>
        <begin position="12"/>
        <end position="27"/>
    </location>
</feature>
<feature type="transmembrane region" description="Helical" evidence="1">
    <location>
        <begin position="147"/>
        <end position="167"/>
    </location>
</feature>
<feature type="transmembrane region" description="Helical" evidence="1">
    <location>
        <begin position="60"/>
        <end position="81"/>
    </location>
</feature>
<gene>
    <name evidence="2" type="ORF">DID87_04135</name>
</gene>
<reference evidence="2 3" key="1">
    <citation type="submission" date="2018-05" db="EMBL/GenBank/DDBJ databases">
        <title>Lactobacillus sanfranciscensis Ah4 draft denome sequence.</title>
        <authorList>
            <person name="Zhang G."/>
        </authorList>
    </citation>
    <scope>NUCLEOTIDE SEQUENCE [LARGE SCALE GENOMIC DNA]</scope>
    <source>
        <strain evidence="2 3">Ah4</strain>
    </source>
</reference>
<keyword evidence="1" id="KW-0812">Transmembrane</keyword>
<keyword evidence="1" id="KW-1133">Transmembrane helix</keyword>
<evidence type="ECO:0000256" key="1">
    <source>
        <dbReference type="SAM" id="Phobius"/>
    </source>
</evidence>
<evidence type="ECO:0000313" key="3">
    <source>
        <dbReference type="Proteomes" id="UP000313312"/>
    </source>
</evidence>
<keyword evidence="1" id="KW-0472">Membrane</keyword>
<protein>
    <submittedName>
        <fullName evidence="2">DUF1361 domain-containing protein</fullName>
    </submittedName>
</protein>
<feature type="transmembrane region" description="Helical" evidence="1">
    <location>
        <begin position="105"/>
        <end position="126"/>
    </location>
</feature>
<feature type="transmembrane region" description="Helical" evidence="1">
    <location>
        <begin position="33"/>
        <end position="53"/>
    </location>
</feature>
<dbReference type="Pfam" id="PF07099">
    <property type="entry name" value="DUF1361"/>
    <property type="match status" value="1"/>
</dbReference>
<accession>A0A5C4TKI9</accession>
<proteinExistence type="predicted"/>
<dbReference type="InterPro" id="IPR009793">
    <property type="entry name" value="DUF1361"/>
</dbReference>